<reference evidence="3 4" key="1">
    <citation type="submission" date="2016-05" db="EMBL/GenBank/DDBJ databases">
        <title>Paenibacillus sp. 1ZS3-15 nov., isolated from the rhizosphere soil.</title>
        <authorList>
            <person name="Zhang X.X."/>
            <person name="Zhang J."/>
        </authorList>
    </citation>
    <scope>NUCLEOTIDE SEQUENCE [LARGE SCALE GENOMIC DNA]</scope>
    <source>
        <strain evidence="3 4">1ZS3-15</strain>
    </source>
</reference>
<dbReference type="EMBL" id="LYPB01000072">
    <property type="protein sequence ID" value="OAS17468.1"/>
    <property type="molecule type" value="Genomic_DNA"/>
</dbReference>
<dbReference type="InterPro" id="IPR013762">
    <property type="entry name" value="Integrase-like_cat_sf"/>
</dbReference>
<gene>
    <name evidence="3" type="ORF">A8708_22140</name>
</gene>
<dbReference type="GO" id="GO:0015074">
    <property type="term" value="P:DNA integration"/>
    <property type="evidence" value="ECO:0007669"/>
    <property type="project" value="InterPro"/>
</dbReference>
<keyword evidence="1" id="KW-0233">DNA recombination</keyword>
<feature type="domain" description="Tyr recombinase" evidence="2">
    <location>
        <begin position="1"/>
        <end position="184"/>
    </location>
</feature>
<proteinExistence type="predicted"/>
<dbReference type="OrthoDB" id="9788852at2"/>
<dbReference type="InterPro" id="IPR011010">
    <property type="entry name" value="DNA_brk_join_enz"/>
</dbReference>
<dbReference type="STRING" id="1850517.A8708_22140"/>
<comment type="caution">
    <text evidence="3">The sequence shown here is derived from an EMBL/GenBank/DDBJ whole genome shotgun (WGS) entry which is preliminary data.</text>
</comment>
<name>A0A198A936_9BACL</name>
<dbReference type="RefSeq" id="WP_068665980.1">
    <property type="nucleotide sequence ID" value="NZ_LYPB01000072.1"/>
</dbReference>
<evidence type="ECO:0000313" key="4">
    <source>
        <dbReference type="Proteomes" id="UP000078454"/>
    </source>
</evidence>
<evidence type="ECO:0000313" key="3">
    <source>
        <dbReference type="EMBL" id="OAS17468.1"/>
    </source>
</evidence>
<dbReference type="GO" id="GO:0006310">
    <property type="term" value="P:DNA recombination"/>
    <property type="evidence" value="ECO:0007669"/>
    <property type="project" value="UniProtKB-KW"/>
</dbReference>
<dbReference type="Gene3D" id="1.10.443.10">
    <property type="entry name" value="Intergrase catalytic core"/>
    <property type="match status" value="1"/>
</dbReference>
<dbReference type="AlphaFoldDB" id="A0A198A936"/>
<dbReference type="Proteomes" id="UP000078454">
    <property type="component" value="Unassembled WGS sequence"/>
</dbReference>
<evidence type="ECO:0000259" key="2">
    <source>
        <dbReference type="PROSITE" id="PS51898"/>
    </source>
</evidence>
<organism evidence="3 4">
    <name type="scientific">Paenibacillus oryzisoli</name>
    <dbReference type="NCBI Taxonomy" id="1850517"/>
    <lineage>
        <taxon>Bacteria</taxon>
        <taxon>Bacillati</taxon>
        <taxon>Bacillota</taxon>
        <taxon>Bacilli</taxon>
        <taxon>Bacillales</taxon>
        <taxon>Paenibacillaceae</taxon>
        <taxon>Paenibacillus</taxon>
    </lineage>
</organism>
<sequence>MNFVQPIRDVEAIVEIKNYLKDTNERDYVLFVAGINAGLHISDLLSLRVGDVKGTHIEFLEKETGKLQRRAINNTLKKALNEFVTGKPDGEYLFKCDQNGKRSSTGNSPMDIKMVFIMLNRVARRLGITDNIGTETLRKTFGYHLYKQQQHSLWMMKEWFHLKSELEVLRYIGAIDDLERNKHDYVLDL</sequence>
<dbReference type="SUPFAM" id="SSF56349">
    <property type="entry name" value="DNA breaking-rejoining enzymes"/>
    <property type="match status" value="1"/>
</dbReference>
<dbReference type="Pfam" id="PF00589">
    <property type="entry name" value="Phage_integrase"/>
    <property type="match status" value="1"/>
</dbReference>
<protein>
    <recommendedName>
        <fullName evidence="2">Tyr recombinase domain-containing protein</fullName>
    </recommendedName>
</protein>
<evidence type="ECO:0000256" key="1">
    <source>
        <dbReference type="ARBA" id="ARBA00023172"/>
    </source>
</evidence>
<dbReference type="GO" id="GO:0003677">
    <property type="term" value="F:DNA binding"/>
    <property type="evidence" value="ECO:0007669"/>
    <property type="project" value="InterPro"/>
</dbReference>
<dbReference type="InterPro" id="IPR002104">
    <property type="entry name" value="Integrase_catalytic"/>
</dbReference>
<dbReference type="PROSITE" id="PS51898">
    <property type="entry name" value="TYR_RECOMBINASE"/>
    <property type="match status" value="1"/>
</dbReference>
<keyword evidence="4" id="KW-1185">Reference proteome</keyword>
<accession>A0A198A936</accession>